<reference evidence="1" key="1">
    <citation type="submission" date="2021-02" db="EMBL/GenBank/DDBJ databases">
        <title>Skermanella TT6 skin isolate.</title>
        <authorList>
            <person name="Lee K."/>
            <person name="Ganzorig M."/>
        </authorList>
    </citation>
    <scope>NUCLEOTIDE SEQUENCE</scope>
    <source>
        <strain evidence="1">TT6</strain>
    </source>
</reference>
<dbReference type="RefSeq" id="WP_201071103.1">
    <property type="nucleotide sequence ID" value="NZ_CP067420.1"/>
</dbReference>
<dbReference type="InterPro" id="IPR021730">
    <property type="entry name" value="YdbH"/>
</dbReference>
<gene>
    <name evidence="1" type="ORF">IGS68_16120</name>
</gene>
<dbReference type="EMBL" id="CP067420">
    <property type="protein sequence ID" value="QQP87624.1"/>
    <property type="molecule type" value="Genomic_DNA"/>
</dbReference>
<protein>
    <submittedName>
        <fullName evidence="1">YdbH domain-containing protein</fullName>
    </submittedName>
</protein>
<sequence length="618" mass="64282">MARRWTWIFPALVAVVGAGLLGLPSLVEWQGERMLRDSGWPDARVDVVRMDLSGTDIDVWNDAARERRIGRIELAYSFAAGIGGRLDLDMPLSGLMPDGVEVKDAALRTAGTIRSEDGRWSYVPDGCVTLTASGAAAGPVRVSEPKSLCLEAVPGKGFLDYSLAEGTVLAFAVRPAPLRLTVQGVPVAGRSPAMVVDAALAATGAPTGIDVAWRQGTISLPRQGVVGEGLSGKASFDPAKGRPLTADYAIATIRHDRPKPLVAPLRAKGHAEGDPLATVRFDARLADAGGAVAIAISGEQDMAAGAGSAEVRIPPVRFAPDGPGLTGLFPLLGDWVETASGTFGMDGRFAWGEGSGKGSASILIEDAAVGAGGVTAQGINAVLTADSLAPIRLPPGQILSVALMDVGLPLTNAVVDFGGAADRLSVARAQWQWAGGIVRALPFDLGPGDFKPGGEERTIELEATGIDLQRLLSVAAVEGLSATGTLGGRLPVRIGPDSVTVADGKLETMGPGTLRYDPEAPPSFLKGDPGSSTDMLLQALTDFRYESIELAVNGTAGGEMAIGFAIRGSNPDFYDGYPVALNLNVDGALDTILRRGITTYRIPEAVRDRIQEFQAQDK</sequence>
<dbReference type="Proteomes" id="UP000595197">
    <property type="component" value="Chromosome"/>
</dbReference>
<dbReference type="Pfam" id="PF11739">
    <property type="entry name" value="YdbH-like"/>
    <property type="match status" value="1"/>
</dbReference>
<evidence type="ECO:0000313" key="1">
    <source>
        <dbReference type="EMBL" id="QQP87624.1"/>
    </source>
</evidence>
<proteinExistence type="predicted"/>
<organism evidence="1 2">
    <name type="scientific">Skermanella cutis</name>
    <dbReference type="NCBI Taxonomy" id="2775420"/>
    <lineage>
        <taxon>Bacteria</taxon>
        <taxon>Pseudomonadati</taxon>
        <taxon>Pseudomonadota</taxon>
        <taxon>Alphaproteobacteria</taxon>
        <taxon>Rhodospirillales</taxon>
        <taxon>Azospirillaceae</taxon>
        <taxon>Skermanella</taxon>
    </lineage>
</organism>
<name>A0ABX7AZW4_9PROT</name>
<keyword evidence="2" id="KW-1185">Reference proteome</keyword>
<evidence type="ECO:0000313" key="2">
    <source>
        <dbReference type="Proteomes" id="UP000595197"/>
    </source>
</evidence>
<accession>A0ABX7AZW4</accession>